<dbReference type="EMBL" id="JADJZA010000011">
    <property type="protein sequence ID" value="MBK9298876.1"/>
    <property type="molecule type" value="Genomic_DNA"/>
</dbReference>
<sequence length="218" mass="23460">MANATDPDTAEPSSPGEGLAVGEDGRVRCAWGIHPDIYRTYHDTEWGRPVTDERAIFEKLCLEGFQAGLSWLTILSKRPAFRERFDGFDPEVLAAWGESEVEAALGDAGIVRNRAKVEATVGNARATLDLWVAGDSLSELLWSCGGASGSSPEAALPEATALSKALKKRGFRFVGPTTVYSTLQSLGVVNDHPARCWVHADCQAEQDRARGRLADSTG</sequence>
<dbReference type="InterPro" id="IPR052891">
    <property type="entry name" value="DNA-3mA_glycosylase"/>
</dbReference>
<feature type="binding site" evidence="1">
    <location>
        <position position="192"/>
    </location>
    <ligand>
        <name>Zn(2+)</name>
        <dbReference type="ChEBI" id="CHEBI:29105"/>
    </ligand>
</feature>
<dbReference type="GO" id="GO:0006284">
    <property type="term" value="P:base-excision repair"/>
    <property type="evidence" value="ECO:0007669"/>
    <property type="project" value="InterPro"/>
</dbReference>
<keyword evidence="1" id="KW-0479">Metal-binding</keyword>
<dbReference type="InterPro" id="IPR005019">
    <property type="entry name" value="Adenine_glyco"/>
</dbReference>
<gene>
    <name evidence="3" type="ORF">IPN02_19005</name>
</gene>
<organism evidence="3 4">
    <name type="scientific">Candidatus Neomicrothrix subdominans</name>
    <dbReference type="NCBI Taxonomy" id="2954438"/>
    <lineage>
        <taxon>Bacteria</taxon>
        <taxon>Bacillati</taxon>
        <taxon>Actinomycetota</taxon>
        <taxon>Acidimicrobiia</taxon>
        <taxon>Acidimicrobiales</taxon>
        <taxon>Microthrixaceae</taxon>
        <taxon>Candidatus Neomicrothrix</taxon>
    </lineage>
</organism>
<proteinExistence type="predicted"/>
<evidence type="ECO:0000256" key="2">
    <source>
        <dbReference type="SAM" id="MobiDB-lite"/>
    </source>
</evidence>
<feature type="region of interest" description="Disordered" evidence="2">
    <location>
        <begin position="1"/>
        <end position="21"/>
    </location>
</feature>
<dbReference type="AlphaFoldDB" id="A0A936NFR2"/>
<feature type="binding site" evidence="1">
    <location>
        <position position="29"/>
    </location>
    <ligand>
        <name>Zn(2+)</name>
        <dbReference type="ChEBI" id="CHEBI:29105"/>
    </ligand>
</feature>
<dbReference type="Proteomes" id="UP000727993">
    <property type="component" value="Unassembled WGS sequence"/>
</dbReference>
<reference evidence="3 4" key="1">
    <citation type="submission" date="2020-10" db="EMBL/GenBank/DDBJ databases">
        <title>Connecting structure to function with the recovery of over 1000 high-quality activated sludge metagenome-assembled genomes encoding full-length rRNA genes using long-read sequencing.</title>
        <authorList>
            <person name="Singleton C.M."/>
            <person name="Petriglieri F."/>
            <person name="Kristensen J.M."/>
            <person name="Kirkegaard R.H."/>
            <person name="Michaelsen T.Y."/>
            <person name="Andersen M.H."/>
            <person name="Karst S.M."/>
            <person name="Dueholm M.S."/>
            <person name="Nielsen P.H."/>
            <person name="Albertsen M."/>
        </authorList>
    </citation>
    <scope>NUCLEOTIDE SEQUENCE [LARGE SCALE GENOMIC DNA]</scope>
    <source>
        <strain evidence="3">Lyne_18-Q3-R50-59_MAXAC.006</strain>
    </source>
</reference>
<dbReference type="Gene3D" id="1.10.340.30">
    <property type="entry name" value="Hypothetical protein, domain 2"/>
    <property type="match status" value="1"/>
</dbReference>
<evidence type="ECO:0000256" key="1">
    <source>
        <dbReference type="PIRSR" id="PIRSR605019-1"/>
    </source>
</evidence>
<dbReference type="GO" id="GO:0046872">
    <property type="term" value="F:metal ion binding"/>
    <property type="evidence" value="ECO:0007669"/>
    <property type="project" value="UniProtKB-KW"/>
</dbReference>
<dbReference type="SUPFAM" id="SSF48150">
    <property type="entry name" value="DNA-glycosylase"/>
    <property type="match status" value="1"/>
</dbReference>
<evidence type="ECO:0000313" key="3">
    <source>
        <dbReference type="EMBL" id="MBK9298876.1"/>
    </source>
</evidence>
<dbReference type="InterPro" id="IPR011257">
    <property type="entry name" value="DNA_glycosylase"/>
</dbReference>
<dbReference type="PANTHER" id="PTHR30037">
    <property type="entry name" value="DNA-3-METHYLADENINE GLYCOSYLASE 1"/>
    <property type="match status" value="1"/>
</dbReference>
<name>A0A936NFR2_9ACTN</name>
<dbReference type="GO" id="GO:0008725">
    <property type="term" value="F:DNA-3-methyladenine glycosylase activity"/>
    <property type="evidence" value="ECO:0007669"/>
    <property type="project" value="InterPro"/>
</dbReference>
<feature type="binding site" evidence="1">
    <location>
        <position position="196"/>
    </location>
    <ligand>
        <name>Zn(2+)</name>
        <dbReference type="ChEBI" id="CHEBI:29105"/>
    </ligand>
</feature>
<accession>A0A936NFR2</accession>
<comment type="caution">
    <text evidence="3">The sequence shown here is derived from an EMBL/GenBank/DDBJ whole genome shotgun (WGS) entry which is preliminary data.</text>
</comment>
<dbReference type="PANTHER" id="PTHR30037:SF4">
    <property type="entry name" value="DNA-3-METHYLADENINE GLYCOSYLASE I"/>
    <property type="match status" value="1"/>
</dbReference>
<keyword evidence="1" id="KW-0862">Zinc</keyword>
<protein>
    <submittedName>
        <fullName evidence="3">DNA-3-methyladenine glycosylase I</fullName>
    </submittedName>
</protein>
<feature type="binding site" evidence="1">
    <location>
        <position position="42"/>
    </location>
    <ligand>
        <name>Zn(2+)</name>
        <dbReference type="ChEBI" id="CHEBI:29105"/>
    </ligand>
</feature>
<dbReference type="Pfam" id="PF03352">
    <property type="entry name" value="Adenine_glyco"/>
    <property type="match status" value="1"/>
</dbReference>
<evidence type="ECO:0000313" key="4">
    <source>
        <dbReference type="Proteomes" id="UP000727993"/>
    </source>
</evidence>